<dbReference type="PATRIC" id="fig|136160.3.peg.551"/>
<keyword evidence="6 9" id="KW-0812">Transmembrane</keyword>
<feature type="transmembrane region" description="Helical" evidence="9">
    <location>
        <begin position="224"/>
        <end position="245"/>
    </location>
</feature>
<evidence type="ECO:0000256" key="3">
    <source>
        <dbReference type="ARBA" id="ARBA00022448"/>
    </source>
</evidence>
<gene>
    <name evidence="11" type="ORF">AMD02_01740</name>
</gene>
<evidence type="ECO:0000313" key="11">
    <source>
        <dbReference type="EMBL" id="KOO37707.1"/>
    </source>
</evidence>
<dbReference type="GO" id="GO:0140359">
    <property type="term" value="F:ABC-type transporter activity"/>
    <property type="evidence" value="ECO:0007669"/>
    <property type="project" value="InterPro"/>
</dbReference>
<comment type="similarity">
    <text evidence="2 9">Belongs to the ABC-2 integral membrane protein family.</text>
</comment>
<dbReference type="GO" id="GO:0005886">
    <property type="term" value="C:plasma membrane"/>
    <property type="evidence" value="ECO:0007669"/>
    <property type="project" value="UniProtKB-SubCell"/>
</dbReference>
<accession>A0A0M0KGJ1</accession>
<dbReference type="InterPro" id="IPR047817">
    <property type="entry name" value="ABC2_TM_bact-type"/>
</dbReference>
<organism evidence="11">
    <name type="scientific">Halalkalibacterium halodurans</name>
    <name type="common">Bacillus halodurans</name>
    <dbReference type="NCBI Taxonomy" id="86665"/>
    <lineage>
        <taxon>Bacteria</taxon>
        <taxon>Bacillati</taxon>
        <taxon>Bacillota</taxon>
        <taxon>Bacilli</taxon>
        <taxon>Bacillales</taxon>
        <taxon>Bacillaceae</taxon>
        <taxon>Halalkalibacterium (ex Joshi et al. 2022)</taxon>
    </lineage>
</organism>
<keyword evidence="3 9" id="KW-0813">Transport</keyword>
<keyword evidence="8 9" id="KW-0472">Membrane</keyword>
<dbReference type="PANTHER" id="PTHR30413:SF8">
    <property type="entry name" value="TRANSPORT PERMEASE PROTEIN"/>
    <property type="match status" value="1"/>
</dbReference>
<dbReference type="GO" id="GO:0015920">
    <property type="term" value="P:lipopolysaccharide transport"/>
    <property type="evidence" value="ECO:0007669"/>
    <property type="project" value="TreeGrafter"/>
</dbReference>
<feature type="transmembrane region" description="Helical" evidence="9">
    <location>
        <begin position="173"/>
        <end position="190"/>
    </location>
</feature>
<proteinExistence type="inferred from homology"/>
<dbReference type="Pfam" id="PF01061">
    <property type="entry name" value="ABC2_membrane"/>
    <property type="match status" value="1"/>
</dbReference>
<dbReference type="InterPro" id="IPR013525">
    <property type="entry name" value="ABC2_TM"/>
</dbReference>
<sequence length="256" mass="29625">MREYINELLKRKDLLVYLVKSGLKAEHRNSYLGYFWWLLDPLLNVVIYYFLIGVLLGRGGDDFAVFLVIGLVGWRWINTTVNTSAKSITKYSSIINQVYLPKSIFPLAMTATQTFNFLFGLIIIAIFLLVFQVTPGWQVVYLPLIILVQLLFLVAISLFVAYICVFVRDIDNILGHILRIFFYGSAIIFNRDFGQYSWIFDINPVAVIIYSYRSVLLWHESPPFFSLSIIAITSIVAIILLIRYYSRNEHKIIKAL</sequence>
<dbReference type="EMBL" id="LILD01000001">
    <property type="protein sequence ID" value="KOO37707.1"/>
    <property type="molecule type" value="Genomic_DNA"/>
</dbReference>
<accession>A0A4Y7X0T2</accession>
<protein>
    <recommendedName>
        <fullName evidence="9">Transport permease protein</fullName>
    </recommendedName>
</protein>
<dbReference type="AlphaFoldDB" id="A0A0M0KGJ1"/>
<feature type="transmembrane region" description="Helical" evidence="9">
    <location>
        <begin position="63"/>
        <end position="81"/>
    </location>
</feature>
<evidence type="ECO:0000256" key="5">
    <source>
        <dbReference type="ARBA" id="ARBA00022519"/>
    </source>
</evidence>
<name>A0A0M0KGJ1_ALKHA</name>
<dbReference type="GeneID" id="87599189"/>
<dbReference type="PANTHER" id="PTHR30413">
    <property type="entry name" value="INNER MEMBRANE TRANSPORT PERMEASE"/>
    <property type="match status" value="1"/>
</dbReference>
<comment type="caution">
    <text evidence="11">The sequence shown here is derived from an EMBL/GenBank/DDBJ whole genome shotgun (WGS) entry which is preliminary data.</text>
</comment>
<dbReference type="PROSITE" id="PS51012">
    <property type="entry name" value="ABC_TM2"/>
    <property type="match status" value="1"/>
</dbReference>
<dbReference type="RefSeq" id="WP_053430245.1">
    <property type="nucleotide sequence ID" value="NZ_CP040441.1"/>
</dbReference>
<feature type="domain" description="ABC transmembrane type-2" evidence="10">
    <location>
        <begin position="32"/>
        <end position="248"/>
    </location>
</feature>
<evidence type="ECO:0000256" key="2">
    <source>
        <dbReference type="ARBA" id="ARBA00007783"/>
    </source>
</evidence>
<comment type="subcellular location">
    <subcellularLocation>
        <location evidence="1">Cell inner membrane</location>
        <topology evidence="1">Multi-pass membrane protein</topology>
    </subcellularLocation>
    <subcellularLocation>
        <location evidence="9">Cell membrane</location>
        <topology evidence="9">Multi-pass membrane protein</topology>
    </subcellularLocation>
</comment>
<feature type="transmembrane region" description="Helical" evidence="9">
    <location>
        <begin position="34"/>
        <end position="57"/>
    </location>
</feature>
<reference evidence="11" key="1">
    <citation type="submission" date="2015-08" db="EMBL/GenBank/DDBJ databases">
        <title>Complete DNA Sequence of Pseudomonas syringae pv. actinidiae, the Causal Agent of Kiwifruit Canker Disease.</title>
        <authorList>
            <person name="Rikkerink E.H.A."/>
            <person name="Fineran P.C."/>
        </authorList>
    </citation>
    <scope>NUCLEOTIDE SEQUENCE</scope>
    <source>
        <strain evidence="11">DSM 13666</strain>
    </source>
</reference>
<evidence type="ECO:0000256" key="8">
    <source>
        <dbReference type="ARBA" id="ARBA00023136"/>
    </source>
</evidence>
<feature type="transmembrane region" description="Helical" evidence="9">
    <location>
        <begin position="140"/>
        <end position="166"/>
    </location>
</feature>
<keyword evidence="4 9" id="KW-1003">Cell membrane</keyword>
<evidence type="ECO:0000256" key="7">
    <source>
        <dbReference type="ARBA" id="ARBA00022989"/>
    </source>
</evidence>
<keyword evidence="7 9" id="KW-1133">Transmembrane helix</keyword>
<evidence type="ECO:0000259" key="10">
    <source>
        <dbReference type="PROSITE" id="PS51012"/>
    </source>
</evidence>
<keyword evidence="5" id="KW-0997">Cell inner membrane</keyword>
<evidence type="ECO:0000256" key="6">
    <source>
        <dbReference type="ARBA" id="ARBA00022692"/>
    </source>
</evidence>
<evidence type="ECO:0000256" key="1">
    <source>
        <dbReference type="ARBA" id="ARBA00004429"/>
    </source>
</evidence>
<evidence type="ECO:0000256" key="9">
    <source>
        <dbReference type="RuleBase" id="RU361157"/>
    </source>
</evidence>
<evidence type="ECO:0000256" key="4">
    <source>
        <dbReference type="ARBA" id="ARBA00022475"/>
    </source>
</evidence>
<feature type="transmembrane region" description="Helical" evidence="9">
    <location>
        <begin position="115"/>
        <end position="134"/>
    </location>
</feature>